<dbReference type="InterPro" id="IPR014729">
    <property type="entry name" value="Rossmann-like_a/b/a_fold"/>
</dbReference>
<protein>
    <submittedName>
        <fullName evidence="3">Universal stress protein family</fullName>
    </submittedName>
</protein>
<dbReference type="PANTHER" id="PTHR46268:SF6">
    <property type="entry name" value="UNIVERSAL STRESS PROTEIN UP12"/>
    <property type="match status" value="1"/>
</dbReference>
<dbReference type="AlphaFoldDB" id="A0A1W1BPY9"/>
<dbReference type="InterPro" id="IPR006016">
    <property type="entry name" value="UspA"/>
</dbReference>
<proteinExistence type="inferred from homology"/>
<organism evidence="3">
    <name type="scientific">hydrothermal vent metagenome</name>
    <dbReference type="NCBI Taxonomy" id="652676"/>
    <lineage>
        <taxon>unclassified sequences</taxon>
        <taxon>metagenomes</taxon>
        <taxon>ecological metagenomes</taxon>
    </lineage>
</organism>
<feature type="domain" description="UspA" evidence="2">
    <location>
        <begin position="4"/>
        <end position="141"/>
    </location>
</feature>
<dbReference type="Gene3D" id="3.40.50.620">
    <property type="entry name" value="HUPs"/>
    <property type="match status" value="1"/>
</dbReference>
<dbReference type="SUPFAM" id="SSF52402">
    <property type="entry name" value="Adenine nucleotide alpha hydrolases-like"/>
    <property type="match status" value="1"/>
</dbReference>
<dbReference type="EMBL" id="FPHD01000029">
    <property type="protein sequence ID" value="SFV55547.1"/>
    <property type="molecule type" value="Genomic_DNA"/>
</dbReference>
<sequence>MHYLVAVDLTEPTQKIIDTLIKCVNKEKDRVWLLHVAEPEPDFVGYDVDTPPIREAIAKHYHEDMCDLEAYEAQIKAQGIRCQSRIIQGVTVDTVFKKVEKWEVDMLIIGSHGKGLLREVLLGSVSEEIVRRSTLPVLIVPVHQDA</sequence>
<comment type="similarity">
    <text evidence="1">Belongs to the universal stress protein A family.</text>
</comment>
<evidence type="ECO:0000259" key="2">
    <source>
        <dbReference type="Pfam" id="PF00582"/>
    </source>
</evidence>
<accession>A0A1W1BPY9</accession>
<evidence type="ECO:0000256" key="1">
    <source>
        <dbReference type="ARBA" id="ARBA00008791"/>
    </source>
</evidence>
<dbReference type="PRINTS" id="PR01438">
    <property type="entry name" value="UNVRSLSTRESS"/>
</dbReference>
<dbReference type="Pfam" id="PF00582">
    <property type="entry name" value="Usp"/>
    <property type="match status" value="1"/>
</dbReference>
<reference evidence="3" key="1">
    <citation type="submission" date="2016-10" db="EMBL/GenBank/DDBJ databases">
        <authorList>
            <person name="de Groot N.N."/>
        </authorList>
    </citation>
    <scope>NUCLEOTIDE SEQUENCE</scope>
</reference>
<gene>
    <name evidence="3" type="ORF">MNB_SV-8-343</name>
</gene>
<dbReference type="InterPro" id="IPR006015">
    <property type="entry name" value="Universal_stress_UspA"/>
</dbReference>
<evidence type="ECO:0000313" key="3">
    <source>
        <dbReference type="EMBL" id="SFV55547.1"/>
    </source>
</evidence>
<name>A0A1W1BPY9_9ZZZZ</name>
<dbReference type="CDD" id="cd00293">
    <property type="entry name" value="USP-like"/>
    <property type="match status" value="1"/>
</dbReference>
<dbReference type="PANTHER" id="PTHR46268">
    <property type="entry name" value="STRESS RESPONSE PROTEIN NHAX"/>
    <property type="match status" value="1"/>
</dbReference>